<dbReference type="Proteomes" id="UP000188947">
    <property type="component" value="Unassembled WGS sequence"/>
</dbReference>
<dbReference type="AlphaFoldDB" id="A0A1V3U226"/>
<proteinExistence type="predicted"/>
<reference evidence="1 2" key="1">
    <citation type="submission" date="2016-11" db="EMBL/GenBank/DDBJ databases">
        <title>Genome sequence and comparative genomic analysis of clinical strain Elizabethkingia meningoseptica 61421 PRCM.</title>
        <authorList>
            <person name="Wang M."/>
            <person name="Hu S."/>
            <person name="Cao L."/>
            <person name="Jiang T."/>
            <person name="Zhou Y."/>
            <person name="Ming D."/>
        </authorList>
    </citation>
    <scope>NUCLEOTIDE SEQUENCE [LARGE SCALE GENOMIC DNA]</scope>
    <source>
        <strain evidence="1 2">61421 PRCM</strain>
    </source>
</reference>
<gene>
    <name evidence="1" type="ORF">BMF97_05400</name>
</gene>
<dbReference type="STRING" id="238.BBD35_16710"/>
<keyword evidence="2" id="KW-1185">Reference proteome</keyword>
<dbReference type="OrthoDB" id="956078at2"/>
<evidence type="ECO:0000313" key="2">
    <source>
        <dbReference type="Proteomes" id="UP000188947"/>
    </source>
</evidence>
<name>A0A1V3U226_ELIME</name>
<dbReference type="RefSeq" id="WP_069214437.1">
    <property type="nucleotide sequence ID" value="NZ_CP016378.1"/>
</dbReference>
<dbReference type="EMBL" id="MPOG01000007">
    <property type="protein sequence ID" value="OOH96705.1"/>
    <property type="molecule type" value="Genomic_DNA"/>
</dbReference>
<organism evidence="1 2">
    <name type="scientific">Elizabethkingia meningoseptica</name>
    <name type="common">Chryseobacterium meningosepticum</name>
    <dbReference type="NCBI Taxonomy" id="238"/>
    <lineage>
        <taxon>Bacteria</taxon>
        <taxon>Pseudomonadati</taxon>
        <taxon>Bacteroidota</taxon>
        <taxon>Flavobacteriia</taxon>
        <taxon>Flavobacteriales</taxon>
        <taxon>Weeksellaceae</taxon>
        <taxon>Elizabethkingia</taxon>
    </lineage>
</organism>
<comment type="caution">
    <text evidence="1">The sequence shown here is derived from an EMBL/GenBank/DDBJ whole genome shotgun (WGS) entry which is preliminary data.</text>
</comment>
<evidence type="ECO:0008006" key="3">
    <source>
        <dbReference type="Google" id="ProtNLM"/>
    </source>
</evidence>
<protein>
    <recommendedName>
        <fullName evidence="3">N-acetyltransferase</fullName>
    </recommendedName>
</protein>
<sequence length="174" mass="20143">MRNTQNELDFQIDKLTNSILNIISGDSFRTEISLLTKNDLKNITKKKGWNFNWKTEYLDISKEVYKLTIVDNIDIIQGLLSISIMNDHIYMNLLESAPFNIGKDKLYEGVAGNLVAYTCKVSFQKGFEGYTAFIAKTSLIKHYEETLGAYHFKDQKMFIETEPAKLLVEKYFKD</sequence>
<evidence type="ECO:0000313" key="1">
    <source>
        <dbReference type="EMBL" id="OOH96705.1"/>
    </source>
</evidence>
<accession>A0A1V3U226</accession>